<organism evidence="1 2">
    <name type="scientific">Sinorhizobium medicae</name>
    <dbReference type="NCBI Taxonomy" id="110321"/>
    <lineage>
        <taxon>Bacteria</taxon>
        <taxon>Pseudomonadati</taxon>
        <taxon>Pseudomonadota</taxon>
        <taxon>Alphaproteobacteria</taxon>
        <taxon>Hyphomicrobiales</taxon>
        <taxon>Rhizobiaceae</taxon>
        <taxon>Sinorhizobium/Ensifer group</taxon>
        <taxon>Sinorhizobium</taxon>
    </lineage>
</organism>
<evidence type="ECO:0000313" key="1">
    <source>
        <dbReference type="EMBL" id="PLT99658.1"/>
    </source>
</evidence>
<keyword evidence="2" id="KW-1185">Reference proteome</keyword>
<reference evidence="1 2" key="1">
    <citation type="journal article" date="2018" name="FEMS Microbiol. Ecol.">
        <title>Co-invading symbiotic mutualists of Medicago polymorpha retain high ancestral diversity and contain diverse accessory genomes.</title>
        <authorList>
            <person name="Porter S.S."/>
            <person name="Faber-Hammond J.J."/>
            <person name="Friesen M.L."/>
        </authorList>
    </citation>
    <scope>NUCLEOTIDE SEQUENCE [LARGE SCALE GENOMIC DNA]</scope>
    <source>
        <strain evidence="1 2">Str16</strain>
    </source>
</reference>
<sequence>MISYREKANCAAREVKQRRWVYSRLVAEGRMRQQSAEREIEVMQAIADDYSRWADEEELQTRLPL</sequence>
<proteinExistence type="predicted"/>
<gene>
    <name evidence="1" type="ORF">BMJ33_22400</name>
</gene>
<evidence type="ECO:0000313" key="2">
    <source>
        <dbReference type="Proteomes" id="UP001190825"/>
    </source>
</evidence>
<dbReference type="RefSeq" id="WP_018011211.1">
    <property type="nucleotide sequence ID" value="NZ_NBUC01000110.1"/>
</dbReference>
<protein>
    <submittedName>
        <fullName evidence="1">Uncharacterized protein</fullName>
    </submittedName>
</protein>
<dbReference type="EMBL" id="NBUC01000110">
    <property type="protein sequence ID" value="PLT99658.1"/>
    <property type="molecule type" value="Genomic_DNA"/>
</dbReference>
<name>A0ABX4TIL9_9HYPH</name>
<accession>A0ABX4TIL9</accession>
<dbReference type="Proteomes" id="UP001190825">
    <property type="component" value="Unassembled WGS sequence"/>
</dbReference>
<comment type="caution">
    <text evidence="1">The sequence shown here is derived from an EMBL/GenBank/DDBJ whole genome shotgun (WGS) entry which is preliminary data.</text>
</comment>